<evidence type="ECO:0000259" key="7">
    <source>
        <dbReference type="Pfam" id="PF02683"/>
    </source>
</evidence>
<dbReference type="InterPro" id="IPR003834">
    <property type="entry name" value="Cyt_c_assmbl_TM_dom"/>
</dbReference>
<feature type="transmembrane region" description="Helical" evidence="6">
    <location>
        <begin position="192"/>
        <end position="212"/>
    </location>
</feature>
<dbReference type="GO" id="GO:0016020">
    <property type="term" value="C:membrane"/>
    <property type="evidence" value="ECO:0007669"/>
    <property type="project" value="UniProtKB-SubCell"/>
</dbReference>
<accession>A0A6J4QWV2</accession>
<dbReference type="AlphaFoldDB" id="A0A6J4QWV2"/>
<comment type="similarity">
    <text evidence="2">Belongs to the DsbD family.</text>
</comment>
<evidence type="ECO:0000256" key="4">
    <source>
        <dbReference type="ARBA" id="ARBA00022989"/>
    </source>
</evidence>
<dbReference type="PANTHER" id="PTHR31272:SF9">
    <property type="entry name" value="BLL1027 PROTEIN"/>
    <property type="match status" value="1"/>
</dbReference>
<dbReference type="GO" id="GO:0017004">
    <property type="term" value="P:cytochrome complex assembly"/>
    <property type="evidence" value="ECO:0007669"/>
    <property type="project" value="InterPro"/>
</dbReference>
<proteinExistence type="inferred from homology"/>
<organism evidence="8">
    <name type="scientific">uncultured Rubrobacteraceae bacterium</name>
    <dbReference type="NCBI Taxonomy" id="349277"/>
    <lineage>
        <taxon>Bacteria</taxon>
        <taxon>Bacillati</taxon>
        <taxon>Actinomycetota</taxon>
        <taxon>Rubrobacteria</taxon>
        <taxon>Rubrobacterales</taxon>
        <taxon>Rubrobacteraceae</taxon>
        <taxon>environmental samples</taxon>
    </lineage>
</organism>
<feature type="transmembrane region" description="Helical" evidence="6">
    <location>
        <begin position="52"/>
        <end position="75"/>
    </location>
</feature>
<evidence type="ECO:0000256" key="1">
    <source>
        <dbReference type="ARBA" id="ARBA00004141"/>
    </source>
</evidence>
<dbReference type="Pfam" id="PF02683">
    <property type="entry name" value="DsbD_TM"/>
    <property type="match status" value="1"/>
</dbReference>
<gene>
    <name evidence="8" type="ORF">AVDCRST_MAG02-1412</name>
</gene>
<keyword evidence="4 6" id="KW-1133">Transmembrane helix</keyword>
<feature type="transmembrane region" description="Helical" evidence="6">
    <location>
        <begin position="125"/>
        <end position="150"/>
    </location>
</feature>
<dbReference type="InterPro" id="IPR051790">
    <property type="entry name" value="Cytochrome_c-biogenesis_DsbD"/>
</dbReference>
<evidence type="ECO:0000256" key="6">
    <source>
        <dbReference type="SAM" id="Phobius"/>
    </source>
</evidence>
<comment type="subcellular location">
    <subcellularLocation>
        <location evidence="1">Membrane</location>
        <topology evidence="1">Multi-pass membrane protein</topology>
    </subcellularLocation>
</comment>
<evidence type="ECO:0000256" key="2">
    <source>
        <dbReference type="ARBA" id="ARBA00006143"/>
    </source>
</evidence>
<keyword evidence="3 6" id="KW-0812">Transmembrane</keyword>
<name>A0A6J4QWV2_9ACTN</name>
<evidence type="ECO:0000256" key="3">
    <source>
        <dbReference type="ARBA" id="ARBA00022692"/>
    </source>
</evidence>
<protein>
    <submittedName>
        <fullName evidence="8">Cytochrome c-type biogenesis protein CcdA (DsbD analog)</fullName>
    </submittedName>
</protein>
<reference evidence="8" key="1">
    <citation type="submission" date="2020-02" db="EMBL/GenBank/DDBJ databases">
        <authorList>
            <person name="Meier V. D."/>
        </authorList>
    </citation>
    <scope>NUCLEOTIDE SEQUENCE</scope>
    <source>
        <strain evidence="8">AVDCRST_MAG02</strain>
    </source>
</reference>
<evidence type="ECO:0000256" key="5">
    <source>
        <dbReference type="ARBA" id="ARBA00023136"/>
    </source>
</evidence>
<keyword evidence="5 6" id="KW-0472">Membrane</keyword>
<evidence type="ECO:0000313" key="8">
    <source>
        <dbReference type="EMBL" id="CAA9454681.1"/>
    </source>
</evidence>
<feature type="transmembrane region" description="Helical" evidence="6">
    <location>
        <begin position="6"/>
        <end position="31"/>
    </location>
</feature>
<dbReference type="PANTHER" id="PTHR31272">
    <property type="entry name" value="CYTOCHROME C-TYPE BIOGENESIS PROTEIN HI_1454-RELATED"/>
    <property type="match status" value="1"/>
</dbReference>
<feature type="transmembrane region" description="Helical" evidence="6">
    <location>
        <begin position="156"/>
        <end position="180"/>
    </location>
</feature>
<dbReference type="EMBL" id="CADCVH010000046">
    <property type="protein sequence ID" value="CAA9454681.1"/>
    <property type="molecule type" value="Genomic_DNA"/>
</dbReference>
<feature type="transmembrane region" description="Helical" evidence="6">
    <location>
        <begin position="81"/>
        <end position="104"/>
    </location>
</feature>
<sequence length="230" mass="23890">MVEPTLVVAAVAGLASFLSPCMLPVIPAFLAQLAGTSLDISDLRRRDVLLGTVLFVAGFSVVFAGLGVTLGAAFQGVAAEAFAWLSRAAGTVVILLGLHLTGLLRLPLLDRQRSPRYRSGHLAPLLFGASFGVAWTPCVGPILGSTLALATTQPAAAFPLLLAYAGGLGAPFLLVGLFPSRVLSFLKGHRRAAARLHVAFGAVLIGLGVLVFTNKLSLLANFQLLNEVLL</sequence>
<feature type="domain" description="Cytochrome C biogenesis protein transmembrane" evidence="7">
    <location>
        <begin position="6"/>
        <end position="211"/>
    </location>
</feature>